<accession>A0AAD4H5Q7</accession>
<proteinExistence type="predicted"/>
<dbReference type="AlphaFoldDB" id="A0AAD4H5Q7"/>
<gene>
    <name evidence="1" type="ORF">BGZ95_010681</name>
</gene>
<keyword evidence="2" id="KW-1185">Reference proteome</keyword>
<organism evidence="1 2">
    <name type="scientific">Linnemannia exigua</name>
    <dbReference type="NCBI Taxonomy" id="604196"/>
    <lineage>
        <taxon>Eukaryota</taxon>
        <taxon>Fungi</taxon>
        <taxon>Fungi incertae sedis</taxon>
        <taxon>Mucoromycota</taxon>
        <taxon>Mortierellomycotina</taxon>
        <taxon>Mortierellomycetes</taxon>
        <taxon>Mortierellales</taxon>
        <taxon>Mortierellaceae</taxon>
        <taxon>Linnemannia</taxon>
    </lineage>
</organism>
<dbReference type="Proteomes" id="UP001194580">
    <property type="component" value="Unassembled WGS sequence"/>
</dbReference>
<protein>
    <submittedName>
        <fullName evidence="1">Uncharacterized protein</fullName>
    </submittedName>
</protein>
<reference evidence="1" key="1">
    <citation type="journal article" date="2020" name="Fungal Divers.">
        <title>Resolving the Mortierellaceae phylogeny through synthesis of multi-gene phylogenetics and phylogenomics.</title>
        <authorList>
            <person name="Vandepol N."/>
            <person name="Liber J."/>
            <person name="Desiro A."/>
            <person name="Na H."/>
            <person name="Kennedy M."/>
            <person name="Barry K."/>
            <person name="Grigoriev I.V."/>
            <person name="Miller A.N."/>
            <person name="O'Donnell K."/>
            <person name="Stajich J.E."/>
            <person name="Bonito G."/>
        </authorList>
    </citation>
    <scope>NUCLEOTIDE SEQUENCE</scope>
    <source>
        <strain evidence="1">NRRL 28262</strain>
    </source>
</reference>
<comment type="caution">
    <text evidence="1">The sequence shown here is derived from an EMBL/GenBank/DDBJ whole genome shotgun (WGS) entry which is preliminary data.</text>
</comment>
<sequence>MDCQALRAVLGPDGRVIELGAFHLHQFGYPIVFAKGSENIDATDSVMSQEVLAPVECETVVSDSPVRIDAASGSNMMQGTVDNVTPTKSTNDHLALDTTEPVDSFVTIGTATTTSTMPSILKQWQGDQAPVVRQKPELIKREMLHFFEDLHLEDLHAEVAKNIAPQNQILDSQKANMNTDKLHLDLQDRSSRSWH</sequence>
<name>A0AAD4H5Q7_9FUNG</name>
<dbReference type="EMBL" id="JAAAIL010000734">
    <property type="protein sequence ID" value="KAG0273517.1"/>
    <property type="molecule type" value="Genomic_DNA"/>
</dbReference>
<evidence type="ECO:0000313" key="1">
    <source>
        <dbReference type="EMBL" id="KAG0273517.1"/>
    </source>
</evidence>
<evidence type="ECO:0000313" key="2">
    <source>
        <dbReference type="Proteomes" id="UP001194580"/>
    </source>
</evidence>